<evidence type="ECO:0000313" key="2">
    <source>
        <dbReference type="Proteomes" id="UP000237105"/>
    </source>
</evidence>
<evidence type="ECO:0000313" key="1">
    <source>
        <dbReference type="EMBL" id="PON80134.1"/>
    </source>
</evidence>
<protein>
    <submittedName>
        <fullName evidence="1">Uncharacterized protein</fullName>
    </submittedName>
</protein>
<comment type="caution">
    <text evidence="1">The sequence shown here is derived from an EMBL/GenBank/DDBJ whole genome shotgun (WGS) entry which is preliminary data.</text>
</comment>
<accession>A0A2P5E3L9</accession>
<dbReference type="AlphaFoldDB" id="A0A2P5E3L9"/>
<gene>
    <name evidence="1" type="ORF">PanWU01x14_005840</name>
</gene>
<feature type="non-terminal residue" evidence="1">
    <location>
        <position position="57"/>
    </location>
</feature>
<proteinExistence type="predicted"/>
<sequence>MGRVRRASLAWTLPGPNPWAGWALYKGLFMLLPFLGPRGLTFDFSAGPARLFFHMGP</sequence>
<keyword evidence="2" id="KW-1185">Reference proteome</keyword>
<organism evidence="1 2">
    <name type="scientific">Parasponia andersonii</name>
    <name type="common">Sponia andersonii</name>
    <dbReference type="NCBI Taxonomy" id="3476"/>
    <lineage>
        <taxon>Eukaryota</taxon>
        <taxon>Viridiplantae</taxon>
        <taxon>Streptophyta</taxon>
        <taxon>Embryophyta</taxon>
        <taxon>Tracheophyta</taxon>
        <taxon>Spermatophyta</taxon>
        <taxon>Magnoliopsida</taxon>
        <taxon>eudicotyledons</taxon>
        <taxon>Gunneridae</taxon>
        <taxon>Pentapetalae</taxon>
        <taxon>rosids</taxon>
        <taxon>fabids</taxon>
        <taxon>Rosales</taxon>
        <taxon>Cannabaceae</taxon>
        <taxon>Parasponia</taxon>
    </lineage>
</organism>
<dbReference type="Proteomes" id="UP000237105">
    <property type="component" value="Unassembled WGS sequence"/>
</dbReference>
<reference evidence="2" key="1">
    <citation type="submission" date="2016-06" db="EMBL/GenBank/DDBJ databases">
        <title>Parallel loss of symbiosis genes in relatives of nitrogen-fixing non-legume Parasponia.</title>
        <authorList>
            <person name="Van Velzen R."/>
            <person name="Holmer R."/>
            <person name="Bu F."/>
            <person name="Rutten L."/>
            <person name="Van Zeijl A."/>
            <person name="Liu W."/>
            <person name="Santuari L."/>
            <person name="Cao Q."/>
            <person name="Sharma T."/>
            <person name="Shen D."/>
            <person name="Roswanjaya Y."/>
            <person name="Wardhani T."/>
            <person name="Kalhor M.S."/>
            <person name="Jansen J."/>
            <person name="Van den Hoogen J."/>
            <person name="Gungor B."/>
            <person name="Hartog M."/>
            <person name="Hontelez J."/>
            <person name="Verver J."/>
            <person name="Yang W.-C."/>
            <person name="Schijlen E."/>
            <person name="Repin R."/>
            <person name="Schilthuizen M."/>
            <person name="Schranz E."/>
            <person name="Heidstra R."/>
            <person name="Miyata K."/>
            <person name="Fedorova E."/>
            <person name="Kohlen W."/>
            <person name="Bisseling T."/>
            <person name="Smit S."/>
            <person name="Geurts R."/>
        </authorList>
    </citation>
    <scope>NUCLEOTIDE SEQUENCE [LARGE SCALE GENOMIC DNA]</scope>
    <source>
        <strain evidence="2">cv. WU1-14</strain>
    </source>
</reference>
<name>A0A2P5E3L9_PARAD</name>
<dbReference type="EMBL" id="JXTB01000002">
    <property type="protein sequence ID" value="PON80134.1"/>
    <property type="molecule type" value="Genomic_DNA"/>
</dbReference>